<dbReference type="InterPro" id="IPR000595">
    <property type="entry name" value="cNMP-bd_dom"/>
</dbReference>
<dbReference type="EMBL" id="CP047289">
    <property type="protein sequence ID" value="QUS35102.1"/>
    <property type="molecule type" value="Genomic_DNA"/>
</dbReference>
<keyword evidence="2" id="KW-0238">DNA-binding</keyword>
<keyword evidence="6" id="KW-1185">Reference proteome</keyword>
<gene>
    <name evidence="5" type="ORF">GR316_01725</name>
</gene>
<dbReference type="CDD" id="cd00038">
    <property type="entry name" value="CAP_ED"/>
    <property type="match status" value="1"/>
</dbReference>
<dbReference type="Proteomes" id="UP000679284">
    <property type="component" value="Chromosome"/>
</dbReference>
<dbReference type="InterPro" id="IPR050397">
    <property type="entry name" value="Env_Response_Regulators"/>
</dbReference>
<dbReference type="Gene3D" id="2.60.120.10">
    <property type="entry name" value="Jelly Rolls"/>
    <property type="match status" value="1"/>
</dbReference>
<dbReference type="SUPFAM" id="SSF46785">
    <property type="entry name" value="Winged helix' DNA-binding domain"/>
    <property type="match status" value="1"/>
</dbReference>
<evidence type="ECO:0000313" key="6">
    <source>
        <dbReference type="Proteomes" id="UP000679284"/>
    </source>
</evidence>
<dbReference type="SUPFAM" id="SSF51206">
    <property type="entry name" value="cAMP-binding domain-like"/>
    <property type="match status" value="1"/>
</dbReference>
<dbReference type="GO" id="GO:0005829">
    <property type="term" value="C:cytosol"/>
    <property type="evidence" value="ECO:0007669"/>
    <property type="project" value="TreeGrafter"/>
</dbReference>
<evidence type="ECO:0000256" key="3">
    <source>
        <dbReference type="ARBA" id="ARBA00023163"/>
    </source>
</evidence>
<dbReference type="Pfam" id="PF13545">
    <property type="entry name" value="HTH_Crp_2"/>
    <property type="match status" value="1"/>
</dbReference>
<proteinExistence type="predicted"/>
<dbReference type="PANTHER" id="PTHR24567:SF68">
    <property type="entry name" value="DNA-BINDING TRANSCRIPTIONAL DUAL REGULATOR CRP"/>
    <property type="match status" value="1"/>
</dbReference>
<organism evidence="5 6">
    <name type="scientific">Falsirhodobacter algicola</name>
    <dbReference type="NCBI Taxonomy" id="2692330"/>
    <lineage>
        <taxon>Bacteria</taxon>
        <taxon>Pseudomonadati</taxon>
        <taxon>Pseudomonadota</taxon>
        <taxon>Alphaproteobacteria</taxon>
        <taxon>Rhodobacterales</taxon>
        <taxon>Paracoccaceae</taxon>
        <taxon>Falsirhodobacter</taxon>
    </lineage>
</organism>
<dbReference type="PROSITE" id="PS51063">
    <property type="entry name" value="HTH_CRP_2"/>
    <property type="match status" value="1"/>
</dbReference>
<accession>A0A8J8MQY4</accession>
<keyword evidence="1" id="KW-0805">Transcription regulation</keyword>
<dbReference type="InterPro" id="IPR014710">
    <property type="entry name" value="RmlC-like_jellyroll"/>
</dbReference>
<dbReference type="KEGG" id="fap:GR316_01725"/>
<dbReference type="InterPro" id="IPR012318">
    <property type="entry name" value="HTH_CRP"/>
</dbReference>
<evidence type="ECO:0000256" key="1">
    <source>
        <dbReference type="ARBA" id="ARBA00023015"/>
    </source>
</evidence>
<dbReference type="AlphaFoldDB" id="A0A8J8MQY4"/>
<dbReference type="InterPro" id="IPR036390">
    <property type="entry name" value="WH_DNA-bd_sf"/>
</dbReference>
<dbReference type="GO" id="GO:0003677">
    <property type="term" value="F:DNA binding"/>
    <property type="evidence" value="ECO:0007669"/>
    <property type="project" value="UniProtKB-KW"/>
</dbReference>
<sequence>MKMQTMLSLDPVELAEIERLKRKVVQMEPGDAIIFEGQRERCGYLLLSGWACSIRHLKNGSGQIIDFRIPGDLIGVTELLLQQSEQCYEAVTHVELCEITMEDLLGTVARAPRVATAILWAIARDGALLTEHLVNLGRRNPQARTAHMLLELSDRLSYVGLGNADEYHCPLSQYLLADALGLTAVHLNRVLRQLREDGLVSFRRNLVTIHDRARMMEFAGYHPGYLDQEEADRNSPLRRLVLAGERVNPDAAANRPAALRPTAHSLK</sequence>
<dbReference type="SMART" id="SM00419">
    <property type="entry name" value="HTH_CRP"/>
    <property type="match status" value="1"/>
</dbReference>
<dbReference type="Pfam" id="PF00027">
    <property type="entry name" value="cNMP_binding"/>
    <property type="match status" value="1"/>
</dbReference>
<name>A0A8J8MQY4_9RHOB</name>
<keyword evidence="3" id="KW-0804">Transcription</keyword>
<feature type="domain" description="HTH crp-type" evidence="4">
    <location>
        <begin position="139"/>
        <end position="213"/>
    </location>
</feature>
<dbReference type="GO" id="GO:0003700">
    <property type="term" value="F:DNA-binding transcription factor activity"/>
    <property type="evidence" value="ECO:0007669"/>
    <property type="project" value="TreeGrafter"/>
</dbReference>
<reference evidence="5" key="1">
    <citation type="submission" date="2020-01" db="EMBL/GenBank/DDBJ databases">
        <authorList>
            <person name="Yang Y."/>
            <person name="Kwon Y.M."/>
        </authorList>
    </citation>
    <scope>NUCLEOTIDE SEQUENCE</scope>
    <source>
        <strain evidence="5">PG104</strain>
    </source>
</reference>
<evidence type="ECO:0000256" key="2">
    <source>
        <dbReference type="ARBA" id="ARBA00023125"/>
    </source>
</evidence>
<dbReference type="InterPro" id="IPR018490">
    <property type="entry name" value="cNMP-bd_dom_sf"/>
</dbReference>
<protein>
    <submittedName>
        <fullName evidence="5">Helix-turn-helix domain-containing protein</fullName>
    </submittedName>
</protein>
<evidence type="ECO:0000259" key="4">
    <source>
        <dbReference type="PROSITE" id="PS51063"/>
    </source>
</evidence>
<dbReference type="PANTHER" id="PTHR24567">
    <property type="entry name" value="CRP FAMILY TRANSCRIPTIONAL REGULATORY PROTEIN"/>
    <property type="match status" value="1"/>
</dbReference>
<dbReference type="RefSeq" id="WP_211784351.1">
    <property type="nucleotide sequence ID" value="NZ_CP047289.1"/>
</dbReference>
<evidence type="ECO:0000313" key="5">
    <source>
        <dbReference type="EMBL" id="QUS35102.1"/>
    </source>
</evidence>
<dbReference type="SMART" id="SM00100">
    <property type="entry name" value="cNMP"/>
    <property type="match status" value="1"/>
</dbReference>